<dbReference type="RefSeq" id="WP_020738371.1">
    <property type="nucleotide sequence ID" value="NC_021658.1"/>
</dbReference>
<dbReference type="CDD" id="cd01983">
    <property type="entry name" value="SIMIBI"/>
    <property type="match status" value="1"/>
</dbReference>
<dbReference type="InterPro" id="IPR027417">
    <property type="entry name" value="P-loop_NTPase"/>
</dbReference>
<evidence type="ECO:0000313" key="2">
    <source>
        <dbReference type="Proteomes" id="UP000014803"/>
    </source>
</evidence>
<dbReference type="KEGG" id="scu:SCE1572_32335"/>
<evidence type="ECO:0000313" key="1">
    <source>
        <dbReference type="EMBL" id="AGP38764.1"/>
    </source>
</evidence>
<dbReference type="SUPFAM" id="SSF52540">
    <property type="entry name" value="P-loop containing nucleoside triphosphate hydrolases"/>
    <property type="match status" value="1"/>
</dbReference>
<dbReference type="OrthoDB" id="3247852at2"/>
<reference evidence="1 2" key="1">
    <citation type="journal article" date="2013" name="Sci. Rep.">
        <title>Extraordinary expansion of a Sorangium cellulosum genome from an alkaline milieu.</title>
        <authorList>
            <person name="Han K."/>
            <person name="Li Z.F."/>
            <person name="Peng R."/>
            <person name="Zhu L.P."/>
            <person name="Zhou T."/>
            <person name="Wang L.G."/>
            <person name="Li S.G."/>
            <person name="Zhang X.B."/>
            <person name="Hu W."/>
            <person name="Wu Z.H."/>
            <person name="Qin N."/>
            <person name="Li Y.Z."/>
        </authorList>
    </citation>
    <scope>NUCLEOTIDE SEQUENCE [LARGE SCALE GENOMIC DNA]</scope>
    <source>
        <strain evidence="1 2">So0157-2</strain>
    </source>
</reference>
<dbReference type="PATRIC" id="fig|1254432.3.peg.7325"/>
<sequence>MDDFQFRKRFFQAIEDRPLEPGDPRYVHLYAGSSVLGRDPVDLLAEAIRFSPGQSIQLLSGFRGTGKSTELKRLESVLVREGYKVAYLDMERYVNMSTPVDISDFLMAVAGAFGEALAAPEHLGRDMTKEGYWGRLVAFLTRTKITLPDLSAGGVKANLKDDPTFRRELQGRMEGHLGALVADVRKFFEDCVKAIKARHGDETETVLLIDSLEKVRGTWSNARSVQDSVEVLFVGHAEKLKLPNVHLVYTVPPYLKARSMGLGMLYGIGAVQIFPAIKIRSDKGIINAPGVDAMREIVAKRSDDYRRLLGEDERLLERLIMMSGGSIRGLLRLLGEVIRRAKVLPVDEAVVEEAINQIRTEFLPIADADAEWLSEIAVTHEAALENIDRLPDLARFFDTQVVLCYRDGPEWYDVHPLIRDHVIAQVQALEERRRGNAPPPALDEPPA</sequence>
<dbReference type="AlphaFoldDB" id="S4Y1U7"/>
<accession>S4Y1U7</accession>
<dbReference type="EMBL" id="CP003969">
    <property type="protein sequence ID" value="AGP38764.1"/>
    <property type="molecule type" value="Genomic_DNA"/>
</dbReference>
<gene>
    <name evidence="1" type="ORF">SCE1572_32335</name>
</gene>
<organism evidence="1 2">
    <name type="scientific">Sorangium cellulosum So0157-2</name>
    <dbReference type="NCBI Taxonomy" id="1254432"/>
    <lineage>
        <taxon>Bacteria</taxon>
        <taxon>Pseudomonadati</taxon>
        <taxon>Myxococcota</taxon>
        <taxon>Polyangia</taxon>
        <taxon>Polyangiales</taxon>
        <taxon>Polyangiaceae</taxon>
        <taxon>Sorangium</taxon>
    </lineage>
</organism>
<proteinExistence type="predicted"/>
<name>S4Y1U7_SORCE</name>
<dbReference type="HOGENOM" id="CLU_041246_1_0_7"/>
<dbReference type="eggNOG" id="COG0507">
    <property type="taxonomic scope" value="Bacteria"/>
</dbReference>
<dbReference type="STRING" id="1254432.SCE1572_32335"/>
<protein>
    <recommendedName>
        <fullName evidence="3">Orc1-like AAA ATPase domain-containing protein</fullName>
    </recommendedName>
</protein>
<dbReference type="Proteomes" id="UP000014803">
    <property type="component" value="Chromosome"/>
</dbReference>
<evidence type="ECO:0008006" key="3">
    <source>
        <dbReference type="Google" id="ProtNLM"/>
    </source>
</evidence>